<sequence>MSFLEKLLALLGPKQQPAPIPVRVEKPKRAPWEGRR</sequence>
<reference evidence="2 3" key="1">
    <citation type="submission" date="2017-03" db="EMBL/GenBank/DDBJ databases">
        <authorList>
            <person name="Afonso C.L."/>
            <person name="Miller P.J."/>
            <person name="Scott M.A."/>
            <person name="Spackman E."/>
            <person name="Goraichik I."/>
            <person name="Dimitrov K.M."/>
            <person name="Suarez D.L."/>
            <person name="Swayne D.E."/>
        </authorList>
    </citation>
    <scope>NUCLEOTIDE SEQUENCE [LARGE SCALE GENOMIC DNA]</scope>
    <source>
        <strain evidence="2 3">CECT 7751</strain>
    </source>
</reference>
<name>A0A1X6YZ25_9RHOB</name>
<keyword evidence="3" id="KW-1185">Reference proteome</keyword>
<feature type="region of interest" description="Disordered" evidence="1">
    <location>
        <begin position="16"/>
        <end position="36"/>
    </location>
</feature>
<evidence type="ECO:0000313" key="2">
    <source>
        <dbReference type="EMBL" id="SLN35853.1"/>
    </source>
</evidence>
<gene>
    <name evidence="2" type="ORF">PSM7751_01521</name>
</gene>
<dbReference type="EMBL" id="FWFN01000003">
    <property type="protein sequence ID" value="SLN35853.1"/>
    <property type="molecule type" value="Genomic_DNA"/>
</dbReference>
<dbReference type="AlphaFoldDB" id="A0A1X6YZ25"/>
<protein>
    <submittedName>
        <fullName evidence="2">Uncharacterized protein</fullName>
    </submittedName>
</protein>
<proteinExistence type="predicted"/>
<organism evidence="2 3">
    <name type="scientific">Pseudooceanicola marinus</name>
    <dbReference type="NCBI Taxonomy" id="396013"/>
    <lineage>
        <taxon>Bacteria</taxon>
        <taxon>Pseudomonadati</taxon>
        <taxon>Pseudomonadota</taxon>
        <taxon>Alphaproteobacteria</taxon>
        <taxon>Rhodobacterales</taxon>
        <taxon>Paracoccaceae</taxon>
        <taxon>Pseudooceanicola</taxon>
    </lineage>
</organism>
<feature type="compositionally biased region" description="Basic and acidic residues" evidence="1">
    <location>
        <begin position="23"/>
        <end position="36"/>
    </location>
</feature>
<evidence type="ECO:0000256" key="1">
    <source>
        <dbReference type="SAM" id="MobiDB-lite"/>
    </source>
</evidence>
<accession>A0A1X6YZ25</accession>
<dbReference type="Proteomes" id="UP000193963">
    <property type="component" value="Unassembled WGS sequence"/>
</dbReference>
<evidence type="ECO:0000313" key="3">
    <source>
        <dbReference type="Proteomes" id="UP000193963"/>
    </source>
</evidence>